<feature type="transmembrane region" description="Helical" evidence="9">
    <location>
        <begin position="62"/>
        <end position="80"/>
    </location>
</feature>
<dbReference type="EMBL" id="NCKU01003400">
    <property type="protein sequence ID" value="RWS07583.1"/>
    <property type="molecule type" value="Genomic_DNA"/>
</dbReference>
<evidence type="ECO:0000256" key="3">
    <source>
        <dbReference type="ARBA" id="ARBA00017057"/>
    </source>
</evidence>
<evidence type="ECO:0000256" key="1">
    <source>
        <dbReference type="ARBA" id="ARBA00004477"/>
    </source>
</evidence>
<keyword evidence="6 9" id="KW-1133">Transmembrane helix</keyword>
<dbReference type="GO" id="GO:0005787">
    <property type="term" value="C:signal peptidase complex"/>
    <property type="evidence" value="ECO:0007669"/>
    <property type="project" value="UniProtKB-UniRule"/>
</dbReference>
<organism evidence="10 11">
    <name type="scientific">Dinothrombium tinctorium</name>
    <dbReference type="NCBI Taxonomy" id="1965070"/>
    <lineage>
        <taxon>Eukaryota</taxon>
        <taxon>Metazoa</taxon>
        <taxon>Ecdysozoa</taxon>
        <taxon>Arthropoda</taxon>
        <taxon>Chelicerata</taxon>
        <taxon>Arachnida</taxon>
        <taxon>Acari</taxon>
        <taxon>Acariformes</taxon>
        <taxon>Trombidiformes</taxon>
        <taxon>Prostigmata</taxon>
        <taxon>Anystina</taxon>
        <taxon>Parasitengona</taxon>
        <taxon>Trombidioidea</taxon>
        <taxon>Trombidiidae</taxon>
        <taxon>Dinothrombium</taxon>
    </lineage>
</organism>
<comment type="function">
    <text evidence="8 9">Component of the signal peptidase complex (SPC) which catalyzes the cleavage of N-terminal signal sequences from nascent proteins as they are translocated into the lumen of the endoplasmic reticulum. Enhances the enzymatic activity of SPC and facilitates the interactions between different components of the translocation site.</text>
</comment>
<accession>A0A443QX65</accession>
<feature type="transmembrane region" description="Helical" evidence="9">
    <location>
        <begin position="92"/>
        <end position="113"/>
    </location>
</feature>
<evidence type="ECO:0000313" key="11">
    <source>
        <dbReference type="Proteomes" id="UP000285301"/>
    </source>
</evidence>
<keyword evidence="5 9" id="KW-0256">Endoplasmic reticulum</keyword>
<evidence type="ECO:0000256" key="2">
    <source>
        <dbReference type="ARBA" id="ARBA00007324"/>
    </source>
</evidence>
<protein>
    <recommendedName>
        <fullName evidence="3 9">Signal peptidase complex subunit 2</fullName>
    </recommendedName>
</protein>
<dbReference type="Pfam" id="PF06703">
    <property type="entry name" value="SPC25"/>
    <property type="match status" value="1"/>
</dbReference>
<evidence type="ECO:0000256" key="7">
    <source>
        <dbReference type="ARBA" id="ARBA00023136"/>
    </source>
</evidence>
<dbReference type="OrthoDB" id="29558at2759"/>
<evidence type="ECO:0000256" key="9">
    <source>
        <dbReference type="RuleBase" id="RU368033"/>
    </source>
</evidence>
<dbReference type="AlphaFoldDB" id="A0A443QX65"/>
<gene>
    <name evidence="10" type="ORF">B4U79_04679</name>
</gene>
<dbReference type="GO" id="GO:0045047">
    <property type="term" value="P:protein targeting to ER"/>
    <property type="evidence" value="ECO:0007669"/>
    <property type="project" value="TreeGrafter"/>
</dbReference>
<keyword evidence="4 9" id="KW-0812">Transmembrane</keyword>
<comment type="subcellular location">
    <subcellularLocation>
        <location evidence="1 9">Endoplasmic reticulum membrane</location>
        <topology evidence="1 9">Multi-pass membrane protein</topology>
    </subcellularLocation>
</comment>
<comment type="caution">
    <text evidence="10">The sequence shown here is derived from an EMBL/GenBank/DDBJ whole genome shotgun (WGS) entry which is preliminary data.</text>
</comment>
<dbReference type="PANTHER" id="PTHR13085:SF0">
    <property type="entry name" value="SIGNAL PEPTIDASE COMPLEX SUBUNIT 2"/>
    <property type="match status" value="1"/>
</dbReference>
<dbReference type="PANTHER" id="PTHR13085">
    <property type="entry name" value="MICROSOMAL SIGNAL PEPTIDASE 25 KDA SUBUNIT"/>
    <property type="match status" value="1"/>
</dbReference>
<proteinExistence type="inferred from homology"/>
<evidence type="ECO:0000256" key="6">
    <source>
        <dbReference type="ARBA" id="ARBA00022989"/>
    </source>
</evidence>
<dbReference type="Proteomes" id="UP000285301">
    <property type="component" value="Unassembled WGS sequence"/>
</dbReference>
<keyword evidence="7 9" id="KW-0472">Membrane</keyword>
<keyword evidence="11" id="KW-1185">Reference proteome</keyword>
<evidence type="ECO:0000256" key="5">
    <source>
        <dbReference type="ARBA" id="ARBA00022824"/>
    </source>
</evidence>
<evidence type="ECO:0000256" key="8">
    <source>
        <dbReference type="ARBA" id="ARBA00045608"/>
    </source>
</evidence>
<dbReference type="GO" id="GO:0008233">
    <property type="term" value="F:peptidase activity"/>
    <property type="evidence" value="ECO:0007669"/>
    <property type="project" value="UniProtKB-UniRule"/>
</dbReference>
<reference evidence="10 11" key="1">
    <citation type="journal article" date="2018" name="Gigascience">
        <title>Genomes of trombidid mites reveal novel predicted allergens and laterally-transferred genes associated with secondary metabolism.</title>
        <authorList>
            <person name="Dong X."/>
            <person name="Chaisiri K."/>
            <person name="Xia D."/>
            <person name="Armstrong S.D."/>
            <person name="Fang Y."/>
            <person name="Donnelly M.J."/>
            <person name="Kadowaki T."/>
            <person name="McGarry J.W."/>
            <person name="Darby A.C."/>
            <person name="Makepeace B.L."/>
        </authorList>
    </citation>
    <scope>NUCLEOTIDE SEQUENCE [LARGE SCALE GENOMIC DNA]</scope>
    <source>
        <strain evidence="10">UoL-WK</strain>
    </source>
</reference>
<sequence length="205" mass="23159">MAKEKGELKEGEKGGDEKLEAKDDVKIDKWDGTALKNALDDKVRKIFTEKYKYVECHKLMDIRLTICVTAVSAAMFALVYDYLNPFPASKFVLITCVLTYFALMGVLTLYTTFIEKGIFLVAKHTDPIGMDPTKVFTVTSVLKRFDDNYHLSIEYNDGKPGSKTIEASFTKSVANWFDENGVLTDRFENDVNALHNQLESGKKTN</sequence>
<dbReference type="STRING" id="1965070.A0A443QX65"/>
<comment type="similarity">
    <text evidence="2 9">Belongs to the SPCS2 family.</text>
</comment>
<name>A0A443QX65_9ACAR</name>
<evidence type="ECO:0000313" key="10">
    <source>
        <dbReference type="EMBL" id="RWS07583.1"/>
    </source>
</evidence>
<dbReference type="GO" id="GO:0006465">
    <property type="term" value="P:signal peptide processing"/>
    <property type="evidence" value="ECO:0007669"/>
    <property type="project" value="UniProtKB-UniRule"/>
</dbReference>
<dbReference type="InterPro" id="IPR009582">
    <property type="entry name" value="Spc2/SPCS2"/>
</dbReference>
<evidence type="ECO:0000256" key="4">
    <source>
        <dbReference type="ARBA" id="ARBA00022692"/>
    </source>
</evidence>